<accession>A0AAU2V673</accession>
<feature type="compositionally biased region" description="Gly residues" evidence="9">
    <location>
        <begin position="336"/>
        <end position="350"/>
    </location>
</feature>
<dbReference type="GO" id="GO:0046872">
    <property type="term" value="F:metal ion binding"/>
    <property type="evidence" value="ECO:0007669"/>
    <property type="project" value="UniProtKB-KW"/>
</dbReference>
<evidence type="ECO:0000259" key="10">
    <source>
        <dbReference type="Pfam" id="PF04261"/>
    </source>
</evidence>
<evidence type="ECO:0000256" key="5">
    <source>
        <dbReference type="ARBA" id="ARBA00022729"/>
    </source>
</evidence>
<dbReference type="EMBL" id="CP108318">
    <property type="protein sequence ID" value="WTW62965.1"/>
    <property type="molecule type" value="Genomic_DNA"/>
</dbReference>
<keyword evidence="7" id="KW-0408">Iron</keyword>
<protein>
    <submittedName>
        <fullName evidence="12">Dyp-type peroxidase</fullName>
    </submittedName>
</protein>
<dbReference type="PANTHER" id="PTHR30521">
    <property type="entry name" value="DEFERROCHELATASE/PEROXIDASE"/>
    <property type="match status" value="1"/>
</dbReference>
<dbReference type="PROSITE" id="PS51257">
    <property type="entry name" value="PROKAR_LIPOPROTEIN"/>
    <property type="match status" value="1"/>
</dbReference>
<evidence type="ECO:0000256" key="3">
    <source>
        <dbReference type="ARBA" id="ARBA00022617"/>
    </source>
</evidence>
<feature type="region of interest" description="Disordered" evidence="9">
    <location>
        <begin position="176"/>
        <end position="196"/>
    </location>
</feature>
<dbReference type="Pfam" id="PF20628">
    <property type="entry name" value="Dyp_perox_C"/>
    <property type="match status" value="1"/>
</dbReference>
<organism evidence="12">
    <name type="scientific">Streptomyces sp. NBC_00003</name>
    <dbReference type="NCBI Taxonomy" id="2903608"/>
    <lineage>
        <taxon>Bacteria</taxon>
        <taxon>Bacillati</taxon>
        <taxon>Actinomycetota</taxon>
        <taxon>Actinomycetes</taxon>
        <taxon>Kitasatosporales</taxon>
        <taxon>Streptomycetaceae</taxon>
        <taxon>Streptomyces</taxon>
    </lineage>
</organism>
<evidence type="ECO:0000256" key="8">
    <source>
        <dbReference type="ARBA" id="ARBA00025737"/>
    </source>
</evidence>
<sequence length="445" mass="45708">MSVPRIPRRTLLATLPVAFALSGCDSAPPRERPLRPAQGPPPGPARQTGVTEPQTPYSLFVSYDLTPNTSGAPGRDAVRRLLARWSESLTGLEAGATATVGIGPTLPTRLGVGAPEGLRELPPFPGERLDAGAGGGEIGVQICARDPQACERVAWLLAGAGAGVLRPRWRQAGFLPAELPGPGSAPFTPPRDGETPRNLLGFKHGTANPTAEECARWVWLPGPGSYADGTFLVVRRVRLRTEEFGRLPVARQEQIIGRRKRGGEPLGGGVERDQVDLDARTPGVSPGVSFEGSPGASPGGSAGASPEGSLGGTPGASPEGSPGGGPGGSPAASPGGSPGVSPGGSPGGSPEGSYVLPADAHARLANPRLDGGARMLRRGYAYENSPADRGLLFLAYMKDPALFVRVQRRLAAGDALNSFAEHYGSALFYVLPGALPDRPLGSGVL</sequence>
<dbReference type="GO" id="GO:0020037">
    <property type="term" value="F:heme binding"/>
    <property type="evidence" value="ECO:0007669"/>
    <property type="project" value="InterPro"/>
</dbReference>
<evidence type="ECO:0000259" key="11">
    <source>
        <dbReference type="Pfam" id="PF20628"/>
    </source>
</evidence>
<dbReference type="NCBIfam" id="TIGR01413">
    <property type="entry name" value="Dyp_perox_fam"/>
    <property type="match status" value="1"/>
</dbReference>
<dbReference type="Pfam" id="PF04261">
    <property type="entry name" value="Dyp_perox_N"/>
    <property type="match status" value="1"/>
</dbReference>
<evidence type="ECO:0000256" key="2">
    <source>
        <dbReference type="ARBA" id="ARBA00022559"/>
    </source>
</evidence>
<evidence type="ECO:0000256" key="9">
    <source>
        <dbReference type="SAM" id="MobiDB-lite"/>
    </source>
</evidence>
<reference evidence="12" key="1">
    <citation type="submission" date="2022-10" db="EMBL/GenBank/DDBJ databases">
        <title>The complete genomes of actinobacterial strains from the NBC collection.</title>
        <authorList>
            <person name="Joergensen T.S."/>
            <person name="Alvarez Arevalo M."/>
            <person name="Sterndorff E.B."/>
            <person name="Faurdal D."/>
            <person name="Vuksanovic O."/>
            <person name="Mourched A.-S."/>
            <person name="Charusanti P."/>
            <person name="Shaw S."/>
            <person name="Blin K."/>
            <person name="Weber T."/>
        </authorList>
    </citation>
    <scope>NUCLEOTIDE SEQUENCE</scope>
    <source>
        <strain evidence="12">NBC_00003</strain>
    </source>
</reference>
<keyword evidence="6" id="KW-0560">Oxidoreductase</keyword>
<dbReference type="SUPFAM" id="SSF54909">
    <property type="entry name" value="Dimeric alpha+beta barrel"/>
    <property type="match status" value="1"/>
</dbReference>
<evidence type="ECO:0000256" key="7">
    <source>
        <dbReference type="ARBA" id="ARBA00023004"/>
    </source>
</evidence>
<keyword evidence="4" id="KW-0479">Metal-binding</keyword>
<feature type="region of interest" description="Disordered" evidence="9">
    <location>
        <begin position="258"/>
        <end position="355"/>
    </location>
</feature>
<dbReference type="AlphaFoldDB" id="A0AAU2V673"/>
<dbReference type="PROSITE" id="PS51404">
    <property type="entry name" value="DYP_PEROXIDASE"/>
    <property type="match status" value="1"/>
</dbReference>
<proteinExistence type="inferred from homology"/>
<gene>
    <name evidence="12" type="ORF">OG549_21195</name>
</gene>
<feature type="domain" description="Dyp-type peroxidase N-terminal" evidence="10">
    <location>
        <begin position="47"/>
        <end position="174"/>
    </location>
</feature>
<keyword evidence="3" id="KW-0349">Heme</keyword>
<evidence type="ECO:0000256" key="4">
    <source>
        <dbReference type="ARBA" id="ARBA00022723"/>
    </source>
</evidence>
<dbReference type="GO" id="GO:0005829">
    <property type="term" value="C:cytosol"/>
    <property type="evidence" value="ECO:0007669"/>
    <property type="project" value="TreeGrafter"/>
</dbReference>
<name>A0AAU2V673_9ACTN</name>
<dbReference type="GO" id="GO:0004601">
    <property type="term" value="F:peroxidase activity"/>
    <property type="evidence" value="ECO:0007669"/>
    <property type="project" value="UniProtKB-KW"/>
</dbReference>
<dbReference type="InterPro" id="IPR011008">
    <property type="entry name" value="Dimeric_a/b-barrel"/>
</dbReference>
<dbReference type="InterPro" id="IPR048327">
    <property type="entry name" value="Dyp_perox_N"/>
</dbReference>
<feature type="region of interest" description="Disordered" evidence="9">
    <location>
        <begin position="23"/>
        <end position="52"/>
    </location>
</feature>
<evidence type="ECO:0000256" key="1">
    <source>
        <dbReference type="ARBA" id="ARBA00001970"/>
    </source>
</evidence>
<keyword evidence="5" id="KW-0732">Signal</keyword>
<dbReference type="PANTHER" id="PTHR30521:SF4">
    <property type="entry name" value="DEFERROCHELATASE"/>
    <property type="match status" value="1"/>
</dbReference>
<dbReference type="InterPro" id="IPR006314">
    <property type="entry name" value="Dyp_peroxidase"/>
</dbReference>
<keyword evidence="2 12" id="KW-0575">Peroxidase</keyword>
<feature type="compositionally biased region" description="Basic and acidic residues" evidence="9">
    <location>
        <begin position="270"/>
        <end position="279"/>
    </location>
</feature>
<evidence type="ECO:0000256" key="6">
    <source>
        <dbReference type="ARBA" id="ARBA00023002"/>
    </source>
</evidence>
<comment type="similarity">
    <text evidence="8">Belongs to the DyP-type peroxidase family.</text>
</comment>
<comment type="cofactor">
    <cofactor evidence="1">
        <name>heme b</name>
        <dbReference type="ChEBI" id="CHEBI:60344"/>
    </cofactor>
</comment>
<feature type="domain" description="Dyp-type peroxidase C-terminal" evidence="11">
    <location>
        <begin position="195"/>
        <end position="433"/>
    </location>
</feature>
<evidence type="ECO:0000313" key="12">
    <source>
        <dbReference type="EMBL" id="WTW62965.1"/>
    </source>
</evidence>
<dbReference type="InterPro" id="IPR048328">
    <property type="entry name" value="Dyp_perox_C"/>
</dbReference>